<accession>A0A9W7I733</accession>
<feature type="domain" description="Enoyl-CoA hydratase/isomerase" evidence="5">
    <location>
        <begin position="21"/>
        <end position="354"/>
    </location>
</feature>
<sequence>MASSVSSQHDQVLVEEKSFARILTFNRPKQLNALSFQMISRLLELFLAYEDDPNVKLVILKGKGRSFCAGGDVAAVVHDIRAGGWKAGANFFMKEFTLNYLMATYSKPQVSILNGIVMGGGNGASMHGRFRVATENSLFAMPETALGLFPDVGASYFLSRLPGFFGEYLGLTGGRLDGVEMLACGLATHFVPSAKLPMLEAALCAVDSSDPATISSIIGKYSERPSLKEQSVYNRLDVIDRCFSQKTVEEILSALEREAVDRRDGWISTTIQTLKKASPTSLKISLRSIRVGRLQGVGPCLVREYRMVSHVMRGEFSKDFFEGCRAILLDKDKKPKWEPSKLELITDTTVDSYFSKVKDEDWEDLKLPARSKFNLPPYVIAKL</sequence>
<comment type="pathway">
    <text evidence="4">Amino-acid degradation; L-valine degradation.</text>
</comment>
<comment type="similarity">
    <text evidence="4">Belongs to the enoyl-CoA hydratase/isomerase family.</text>
</comment>
<organism evidence="6 7">
    <name type="scientific">Hibiscus trionum</name>
    <name type="common">Flower of an hour</name>
    <dbReference type="NCBI Taxonomy" id="183268"/>
    <lineage>
        <taxon>Eukaryota</taxon>
        <taxon>Viridiplantae</taxon>
        <taxon>Streptophyta</taxon>
        <taxon>Embryophyta</taxon>
        <taxon>Tracheophyta</taxon>
        <taxon>Spermatophyta</taxon>
        <taxon>Magnoliopsida</taxon>
        <taxon>eudicotyledons</taxon>
        <taxon>Gunneridae</taxon>
        <taxon>Pentapetalae</taxon>
        <taxon>rosids</taxon>
        <taxon>malvids</taxon>
        <taxon>Malvales</taxon>
        <taxon>Malvaceae</taxon>
        <taxon>Malvoideae</taxon>
        <taxon>Hibiscus</taxon>
    </lineage>
</organism>
<comment type="function">
    <text evidence="4">Hydrolyzes 3-hydroxyisobutyryl-CoA (HIBYL-CoA), a saline catabolite. Has high activity toward isobutyryl-CoA. Could be an isobutyryl-CoA dehydrogenase that functions in valine catabolism.</text>
</comment>
<dbReference type="CDD" id="cd06558">
    <property type="entry name" value="crotonase-like"/>
    <property type="match status" value="1"/>
</dbReference>
<dbReference type="FunFam" id="3.90.226.10:FF:000027">
    <property type="entry name" value="Probable 3-hydroxyisobutyryl-CoA hydrolase 2"/>
    <property type="match status" value="1"/>
</dbReference>
<name>A0A9W7I733_HIBTR</name>
<proteinExistence type="inferred from homology"/>
<keyword evidence="7" id="KW-1185">Reference proteome</keyword>
<evidence type="ECO:0000256" key="4">
    <source>
        <dbReference type="RuleBase" id="RU369070"/>
    </source>
</evidence>
<evidence type="ECO:0000313" key="6">
    <source>
        <dbReference type="EMBL" id="GMI89198.1"/>
    </source>
</evidence>
<dbReference type="Gene3D" id="3.90.226.10">
    <property type="entry name" value="2-enoyl-CoA Hydratase, Chain A, domain 1"/>
    <property type="match status" value="1"/>
</dbReference>
<dbReference type="InterPro" id="IPR032259">
    <property type="entry name" value="HIBYL-CoA-H"/>
</dbReference>
<evidence type="ECO:0000256" key="2">
    <source>
        <dbReference type="ARBA" id="ARBA00011915"/>
    </source>
</evidence>
<comment type="catalytic activity">
    <reaction evidence="1 4">
        <text>3-hydroxy-2-methylpropanoyl-CoA + H2O = 3-hydroxy-2-methylpropanoate + CoA + H(+)</text>
        <dbReference type="Rhea" id="RHEA:20888"/>
        <dbReference type="ChEBI" id="CHEBI:11805"/>
        <dbReference type="ChEBI" id="CHEBI:15377"/>
        <dbReference type="ChEBI" id="CHEBI:15378"/>
        <dbReference type="ChEBI" id="CHEBI:57287"/>
        <dbReference type="ChEBI" id="CHEBI:57340"/>
        <dbReference type="EC" id="3.1.2.4"/>
    </reaction>
</comment>
<evidence type="ECO:0000256" key="3">
    <source>
        <dbReference type="ARBA" id="ARBA00022801"/>
    </source>
</evidence>
<dbReference type="NCBIfam" id="NF004127">
    <property type="entry name" value="PRK05617.1"/>
    <property type="match status" value="1"/>
</dbReference>
<comment type="caution">
    <text evidence="6">The sequence shown here is derived from an EMBL/GenBank/DDBJ whole genome shotgun (WGS) entry which is preliminary data.</text>
</comment>
<dbReference type="InterPro" id="IPR045004">
    <property type="entry name" value="ECH_dom"/>
</dbReference>
<protein>
    <recommendedName>
        <fullName evidence="2 4">3-hydroxyisobutyryl-CoA hydrolase</fullName>
        <shortName evidence="4">HIB-CoA hydrolase</shortName>
        <shortName evidence="4">HIBYL-CoA-H</shortName>
        <ecNumber evidence="2 4">3.1.2.4</ecNumber>
    </recommendedName>
    <alternativeName>
        <fullName evidence="4">3-hydroxyisobutyryl-coenzyme A hydrolase</fullName>
    </alternativeName>
</protein>
<dbReference type="GO" id="GO:0006574">
    <property type="term" value="P:L-valine catabolic process"/>
    <property type="evidence" value="ECO:0007669"/>
    <property type="project" value="UniProtKB-UniRule"/>
</dbReference>
<dbReference type="SUPFAM" id="SSF52096">
    <property type="entry name" value="ClpP/crotonase"/>
    <property type="match status" value="1"/>
</dbReference>
<dbReference type="PANTHER" id="PTHR43176">
    <property type="entry name" value="3-HYDROXYISOBUTYRYL-COA HYDROLASE-RELATED"/>
    <property type="match status" value="1"/>
</dbReference>
<gene>
    <name evidence="6" type="ORF">HRI_002589100</name>
</gene>
<dbReference type="Proteomes" id="UP001165190">
    <property type="component" value="Unassembled WGS sequence"/>
</dbReference>
<dbReference type="EMBL" id="BSYR01000022">
    <property type="protein sequence ID" value="GMI89198.1"/>
    <property type="molecule type" value="Genomic_DNA"/>
</dbReference>
<dbReference type="Pfam" id="PF16113">
    <property type="entry name" value="ECH_2"/>
    <property type="match status" value="1"/>
</dbReference>
<dbReference type="GO" id="GO:0003860">
    <property type="term" value="F:3-hydroxyisobutyryl-CoA hydrolase activity"/>
    <property type="evidence" value="ECO:0007669"/>
    <property type="project" value="UniProtKB-UniRule"/>
</dbReference>
<dbReference type="EC" id="3.1.2.4" evidence="2 4"/>
<dbReference type="OrthoDB" id="16820at2759"/>
<evidence type="ECO:0000259" key="5">
    <source>
        <dbReference type="Pfam" id="PF16113"/>
    </source>
</evidence>
<evidence type="ECO:0000313" key="7">
    <source>
        <dbReference type="Proteomes" id="UP001165190"/>
    </source>
</evidence>
<keyword evidence="3 4" id="KW-0378">Hydrolase</keyword>
<dbReference type="PANTHER" id="PTHR43176:SF3">
    <property type="entry name" value="3-HYDROXYISOBUTYRYL-COA HYDROLASE, MITOCHONDRIAL"/>
    <property type="match status" value="1"/>
</dbReference>
<dbReference type="AlphaFoldDB" id="A0A9W7I733"/>
<reference evidence="6" key="1">
    <citation type="submission" date="2023-05" db="EMBL/GenBank/DDBJ databases">
        <title>Genome and transcriptome analyses reveal genes involved in the formation of fine ridges on petal epidermal cells in Hibiscus trionum.</title>
        <authorList>
            <person name="Koshimizu S."/>
            <person name="Masuda S."/>
            <person name="Ishii T."/>
            <person name="Shirasu K."/>
            <person name="Hoshino A."/>
            <person name="Arita M."/>
        </authorList>
    </citation>
    <scope>NUCLEOTIDE SEQUENCE</scope>
    <source>
        <strain evidence="6">Hamamatsu line</strain>
    </source>
</reference>
<evidence type="ECO:0000256" key="1">
    <source>
        <dbReference type="ARBA" id="ARBA00001709"/>
    </source>
</evidence>
<dbReference type="InterPro" id="IPR029045">
    <property type="entry name" value="ClpP/crotonase-like_dom_sf"/>
</dbReference>